<evidence type="ECO:0000313" key="4">
    <source>
        <dbReference type="Proteomes" id="UP001596060"/>
    </source>
</evidence>
<comment type="caution">
    <text evidence="3">The sequence shown here is derived from an EMBL/GenBank/DDBJ whole genome shotgun (WGS) entry which is preliminary data.</text>
</comment>
<accession>A0ABW0P633</accession>
<proteinExistence type="predicted"/>
<protein>
    <recommendedName>
        <fullName evidence="5">Porin</fullName>
    </recommendedName>
</protein>
<dbReference type="RefSeq" id="WP_066715965.1">
    <property type="nucleotide sequence ID" value="NZ_JBHSLU010000063.1"/>
</dbReference>
<keyword evidence="4" id="KW-1185">Reference proteome</keyword>
<evidence type="ECO:0008006" key="5">
    <source>
        <dbReference type="Google" id="ProtNLM"/>
    </source>
</evidence>
<feature type="region of interest" description="Disordered" evidence="1">
    <location>
        <begin position="22"/>
        <end position="48"/>
    </location>
</feature>
<feature type="signal peptide" evidence="2">
    <location>
        <begin position="1"/>
        <end position="20"/>
    </location>
</feature>
<sequence length="128" mass="13187">MIRVTATALALLLTAAAAPAQSIGEPLPGRGPAKQRVKPVPADVGGTRSCPEYGPGFVRVEGSTSCVRVGGSVRVEMGKSSRSGFGTSTGALVQLEGRGESTLGPVRGVLRMRGQLDRGLDSGSYNYR</sequence>
<feature type="chain" id="PRO_5046281153" description="Porin" evidence="2">
    <location>
        <begin position="21"/>
        <end position="128"/>
    </location>
</feature>
<keyword evidence="2" id="KW-0732">Signal</keyword>
<dbReference type="Proteomes" id="UP001596060">
    <property type="component" value="Unassembled WGS sequence"/>
</dbReference>
<dbReference type="EMBL" id="JBHSLU010000063">
    <property type="protein sequence ID" value="MFC5507248.1"/>
    <property type="molecule type" value="Genomic_DNA"/>
</dbReference>
<evidence type="ECO:0000256" key="2">
    <source>
        <dbReference type="SAM" id="SignalP"/>
    </source>
</evidence>
<gene>
    <name evidence="3" type="ORF">ACFPN9_18570</name>
</gene>
<evidence type="ECO:0000256" key="1">
    <source>
        <dbReference type="SAM" id="MobiDB-lite"/>
    </source>
</evidence>
<evidence type="ECO:0000313" key="3">
    <source>
        <dbReference type="EMBL" id="MFC5507248.1"/>
    </source>
</evidence>
<name>A0ABW0P633_9HYPH</name>
<organism evidence="3 4">
    <name type="scientific">Bosea massiliensis</name>
    <dbReference type="NCBI Taxonomy" id="151419"/>
    <lineage>
        <taxon>Bacteria</taxon>
        <taxon>Pseudomonadati</taxon>
        <taxon>Pseudomonadota</taxon>
        <taxon>Alphaproteobacteria</taxon>
        <taxon>Hyphomicrobiales</taxon>
        <taxon>Boseaceae</taxon>
        <taxon>Bosea</taxon>
    </lineage>
</organism>
<reference evidence="4" key="1">
    <citation type="journal article" date="2019" name="Int. J. Syst. Evol. Microbiol.">
        <title>The Global Catalogue of Microorganisms (GCM) 10K type strain sequencing project: providing services to taxonomists for standard genome sequencing and annotation.</title>
        <authorList>
            <consortium name="The Broad Institute Genomics Platform"/>
            <consortium name="The Broad Institute Genome Sequencing Center for Infectious Disease"/>
            <person name="Wu L."/>
            <person name="Ma J."/>
        </authorList>
    </citation>
    <scope>NUCLEOTIDE SEQUENCE [LARGE SCALE GENOMIC DNA]</scope>
    <source>
        <strain evidence="4">CCUG 43117</strain>
    </source>
</reference>